<proteinExistence type="predicted"/>
<keyword evidence="1" id="KW-0732">Signal</keyword>
<evidence type="ECO:0000313" key="2">
    <source>
        <dbReference type="EMBL" id="AZT39689.1"/>
    </source>
</evidence>
<protein>
    <submittedName>
        <fullName evidence="2">Uncharacterized protein</fullName>
    </submittedName>
</protein>
<feature type="signal peptide" evidence="1">
    <location>
        <begin position="1"/>
        <end position="21"/>
    </location>
</feature>
<accession>A0A3Q9MLN8</accession>
<dbReference type="RefSeq" id="WP_168445656.1">
    <property type="nucleotide sequence ID" value="NZ_CP034699.1"/>
</dbReference>
<dbReference type="EMBL" id="CP034699">
    <property type="protein sequence ID" value="AZT44411.1"/>
    <property type="molecule type" value="Genomic_DNA"/>
</dbReference>
<gene>
    <name evidence="3" type="ORF">EL007_24455</name>
    <name evidence="2" type="ORF">ELZ88_24490</name>
</gene>
<keyword evidence="2" id="KW-0614">Plasmid</keyword>
<geneLocation type="plasmid" evidence="2">
    <name>pRSE21</name>
</geneLocation>
<dbReference type="AlphaFoldDB" id="A0A3Q9MLN8"/>
<feature type="chain" id="PRO_5036090757" evidence="1">
    <location>
        <begin position="22"/>
        <end position="122"/>
    </location>
</feature>
<evidence type="ECO:0000313" key="3">
    <source>
        <dbReference type="EMBL" id="AZT44411.1"/>
    </source>
</evidence>
<geneLocation type="plasmid" evidence="3">
    <name>pRSE40</name>
</geneLocation>
<name>A0A3Q9MLN8_SALET</name>
<organism evidence="2">
    <name type="scientific">Salmonella enterica subsp. enterica serovar Karamoja</name>
    <dbReference type="NCBI Taxonomy" id="2500153"/>
    <lineage>
        <taxon>Bacteria</taxon>
        <taxon>Pseudomonadati</taxon>
        <taxon>Pseudomonadota</taxon>
        <taxon>Gammaproteobacteria</taxon>
        <taxon>Enterobacterales</taxon>
        <taxon>Enterobacteriaceae</taxon>
        <taxon>Salmonella</taxon>
    </lineage>
</organism>
<dbReference type="EMBL" id="CP034710">
    <property type="protein sequence ID" value="AZT39689.1"/>
    <property type="molecule type" value="Genomic_DNA"/>
</dbReference>
<sequence length="122" mass="13217">MFKLKHTALLGLGLISMNSFAGNALSTICKDAQGTMETGQYIQNYTTSTIWPQGSSPSQMAIQIRIDGIWYGSYSKGQTNGGAGYGLSQYVQTMAILHQKVDACVKDGYLIGIENSDAWPIK</sequence>
<reference evidence="2" key="1">
    <citation type="submission" date="2018-12" db="EMBL/GenBank/DDBJ databases">
        <title>Complete genome sequences of twenty non-typhoidal Salmonella isolates from Rwanda.</title>
        <authorList>
            <person name="Byukusenge M."/>
            <person name="Li L."/>
            <person name="Subhashinie K."/>
            <person name="Nzayirambaho M."/>
            <person name="Kuchipudi S.V."/>
            <person name="Jayarao B.M."/>
        </authorList>
    </citation>
    <scope>NUCLEOTIDE SEQUENCE</scope>
    <source>
        <strain evidence="2">RSE21</strain>
        <strain evidence="3">RSE40</strain>
        <plasmid evidence="2">pRSE21</plasmid>
        <plasmid evidence="3">pRSE40</plasmid>
    </source>
</reference>
<evidence type="ECO:0000256" key="1">
    <source>
        <dbReference type="SAM" id="SignalP"/>
    </source>
</evidence>